<dbReference type="Proteomes" id="UP000647172">
    <property type="component" value="Unassembled WGS sequence"/>
</dbReference>
<dbReference type="InterPro" id="IPR003661">
    <property type="entry name" value="HisK_dim/P_dom"/>
</dbReference>
<dbReference type="Gene3D" id="3.30.565.10">
    <property type="entry name" value="Histidine kinase-like ATPase, C-terminal domain"/>
    <property type="match status" value="1"/>
</dbReference>
<dbReference type="InterPro" id="IPR036097">
    <property type="entry name" value="HisK_dim/P_sf"/>
</dbReference>
<dbReference type="InterPro" id="IPR003660">
    <property type="entry name" value="HAMP_dom"/>
</dbReference>
<dbReference type="Pfam" id="PF00512">
    <property type="entry name" value="HisKA"/>
    <property type="match status" value="1"/>
</dbReference>
<keyword evidence="7 12" id="KW-0812">Transmembrane</keyword>
<evidence type="ECO:0000313" key="15">
    <source>
        <dbReference type="EMBL" id="GIE46808.1"/>
    </source>
</evidence>
<dbReference type="InterPro" id="IPR029016">
    <property type="entry name" value="GAF-like_dom_sf"/>
</dbReference>
<dbReference type="SMART" id="SM00388">
    <property type="entry name" value="HisKA"/>
    <property type="match status" value="1"/>
</dbReference>
<dbReference type="EC" id="2.7.13.3" evidence="4"/>
<keyword evidence="6" id="KW-0808">Transferase</keyword>
<dbReference type="InterPro" id="IPR003018">
    <property type="entry name" value="GAF"/>
</dbReference>
<dbReference type="InterPro" id="IPR003594">
    <property type="entry name" value="HATPase_dom"/>
</dbReference>
<feature type="transmembrane region" description="Helical" evidence="12">
    <location>
        <begin position="174"/>
        <end position="200"/>
    </location>
</feature>
<dbReference type="SUPFAM" id="SSF158472">
    <property type="entry name" value="HAMP domain-like"/>
    <property type="match status" value="1"/>
</dbReference>
<comment type="subcellular location">
    <subcellularLocation>
        <location evidence="3">Cell membrane</location>
    </subcellularLocation>
</comment>
<dbReference type="PANTHER" id="PTHR43711">
    <property type="entry name" value="TWO-COMPONENT HISTIDINE KINASE"/>
    <property type="match status" value="1"/>
</dbReference>
<evidence type="ECO:0000256" key="11">
    <source>
        <dbReference type="ARBA" id="ARBA00023136"/>
    </source>
</evidence>
<dbReference type="FunFam" id="3.30.565.10:FF:000006">
    <property type="entry name" value="Sensor histidine kinase WalK"/>
    <property type="match status" value="1"/>
</dbReference>
<evidence type="ECO:0000256" key="1">
    <source>
        <dbReference type="ARBA" id="ARBA00000085"/>
    </source>
</evidence>
<dbReference type="PRINTS" id="PR00344">
    <property type="entry name" value="BCTRLSENSOR"/>
</dbReference>
<evidence type="ECO:0000256" key="9">
    <source>
        <dbReference type="ARBA" id="ARBA00022989"/>
    </source>
</evidence>
<keyword evidence="10" id="KW-0902">Two-component regulatory system</keyword>
<keyword evidence="8" id="KW-0418">Kinase</keyword>
<proteinExistence type="predicted"/>
<evidence type="ECO:0000313" key="16">
    <source>
        <dbReference type="Proteomes" id="UP000647172"/>
    </source>
</evidence>
<evidence type="ECO:0000256" key="5">
    <source>
        <dbReference type="ARBA" id="ARBA00022553"/>
    </source>
</evidence>
<reference evidence="15" key="1">
    <citation type="submission" date="2021-01" db="EMBL/GenBank/DDBJ databases">
        <title>Whole genome shotgun sequence of Actinoplanes nipponensis NBRC 14063.</title>
        <authorList>
            <person name="Komaki H."/>
            <person name="Tamura T."/>
        </authorList>
    </citation>
    <scope>NUCLEOTIDE SEQUENCE</scope>
    <source>
        <strain evidence="15">NBRC 14063</strain>
    </source>
</reference>
<dbReference type="GO" id="GO:0005886">
    <property type="term" value="C:plasma membrane"/>
    <property type="evidence" value="ECO:0007669"/>
    <property type="project" value="UniProtKB-SubCell"/>
</dbReference>
<dbReference type="GO" id="GO:0005509">
    <property type="term" value="F:calcium ion binding"/>
    <property type="evidence" value="ECO:0007669"/>
    <property type="project" value="UniProtKB-ARBA"/>
</dbReference>
<dbReference type="RefSeq" id="WP_203763498.1">
    <property type="nucleotide sequence ID" value="NZ_BOMQ01000008.1"/>
</dbReference>
<dbReference type="SMART" id="SM00065">
    <property type="entry name" value="GAF"/>
    <property type="match status" value="1"/>
</dbReference>
<gene>
    <name evidence="15" type="ORF">Ani05nite_03420</name>
</gene>
<feature type="domain" description="Histidine kinase" evidence="13">
    <location>
        <begin position="444"/>
        <end position="661"/>
    </location>
</feature>
<dbReference type="EMBL" id="BOMQ01000008">
    <property type="protein sequence ID" value="GIE46808.1"/>
    <property type="molecule type" value="Genomic_DNA"/>
</dbReference>
<dbReference type="Pfam" id="PF02518">
    <property type="entry name" value="HATPase_c"/>
    <property type="match status" value="1"/>
</dbReference>
<dbReference type="GO" id="GO:0000155">
    <property type="term" value="F:phosphorelay sensor kinase activity"/>
    <property type="evidence" value="ECO:0007669"/>
    <property type="project" value="InterPro"/>
</dbReference>
<dbReference type="SUPFAM" id="SSF55781">
    <property type="entry name" value="GAF domain-like"/>
    <property type="match status" value="1"/>
</dbReference>
<dbReference type="InterPro" id="IPR005467">
    <property type="entry name" value="His_kinase_dom"/>
</dbReference>
<keyword evidence="9 12" id="KW-1133">Transmembrane helix</keyword>
<dbReference type="Pfam" id="PF00672">
    <property type="entry name" value="HAMP"/>
    <property type="match status" value="1"/>
</dbReference>
<sequence>MRRDPTVGRLLTRSFAVLVALIVSSGVAETTAVLMQHRVVRELSTHVQPLELANARLRAVLGDAQRGLRGYLLTGDGQVLDTYHVARSEYTLAGLHLRDLANAREDVAVDAQLARADIWWSLAEQQRRAPPRSDAAARYVTEGKPLFQAFVAANEAFDASLAVRAATLQRRSSWLGWTTIVVLIVLTLVAAATAGVTALVTARRITRPLGGVVTMLAERGAGRLDVRADTARGPTEIRAVAAAFNAMADEGDRIRAAESDVARLRGEVRELGYRIRAHLRVRDAIDEAVRGLAAIMRAEHVLVRMAPGQTDVPHLSSLGDEHEGGRLAALAACDVTWLVAGDVWATGDAAPEADVRPPDAEIRACAGAGAVLTVAVSVGGDCLGALTLLRDHGPAFTPVDVRLVEVVAADLGRGVHLARLYEREQHLVARLQELDTAKTDFMSTVSHELRTPLTSISGYLELLLDTDAGELNAAQVTMLGVIGRNTRRLRDLIEEMLILSKIESGAFSTLREPVDLAGLVEQAVAVIRPAATDARIELRIEVDGPLPLRADAAQLDRALMNLLANAVKFTPAGGQVALRAGRADDAIVVTVADTGMGIPEAEQKALFTRFFRASNAVRQAVPGTGLGLAIVHTVVDNHDGRIEVRSAEGAGTIFTIRLPAA</sequence>
<accession>A0A919JBI7</accession>
<dbReference type="CDD" id="cd00082">
    <property type="entry name" value="HisKA"/>
    <property type="match status" value="1"/>
</dbReference>
<evidence type="ECO:0000259" key="13">
    <source>
        <dbReference type="PROSITE" id="PS50109"/>
    </source>
</evidence>
<evidence type="ECO:0000256" key="4">
    <source>
        <dbReference type="ARBA" id="ARBA00012438"/>
    </source>
</evidence>
<dbReference type="PROSITE" id="PS50109">
    <property type="entry name" value="HIS_KIN"/>
    <property type="match status" value="1"/>
</dbReference>
<evidence type="ECO:0000256" key="2">
    <source>
        <dbReference type="ARBA" id="ARBA00001968"/>
    </source>
</evidence>
<dbReference type="Gene3D" id="3.30.450.40">
    <property type="match status" value="1"/>
</dbReference>
<dbReference type="PANTHER" id="PTHR43711:SF1">
    <property type="entry name" value="HISTIDINE KINASE 1"/>
    <property type="match status" value="1"/>
</dbReference>
<evidence type="ECO:0000256" key="12">
    <source>
        <dbReference type="SAM" id="Phobius"/>
    </source>
</evidence>
<dbReference type="InterPro" id="IPR004358">
    <property type="entry name" value="Sig_transdc_His_kin-like_C"/>
</dbReference>
<evidence type="ECO:0000256" key="6">
    <source>
        <dbReference type="ARBA" id="ARBA00022679"/>
    </source>
</evidence>
<dbReference type="SUPFAM" id="SSF47384">
    <property type="entry name" value="Homodimeric domain of signal transducing histidine kinase"/>
    <property type="match status" value="1"/>
</dbReference>
<dbReference type="PROSITE" id="PS50885">
    <property type="entry name" value="HAMP"/>
    <property type="match status" value="1"/>
</dbReference>
<name>A0A919JBI7_9ACTN</name>
<dbReference type="SUPFAM" id="SSF55874">
    <property type="entry name" value="ATPase domain of HSP90 chaperone/DNA topoisomerase II/histidine kinase"/>
    <property type="match status" value="1"/>
</dbReference>
<dbReference type="InterPro" id="IPR036890">
    <property type="entry name" value="HATPase_C_sf"/>
</dbReference>
<dbReference type="Gene3D" id="1.10.287.130">
    <property type="match status" value="1"/>
</dbReference>
<dbReference type="InterPro" id="IPR007891">
    <property type="entry name" value="CHASE3"/>
</dbReference>
<dbReference type="Pfam" id="PF01590">
    <property type="entry name" value="GAF"/>
    <property type="match status" value="1"/>
</dbReference>
<dbReference type="Pfam" id="PF05227">
    <property type="entry name" value="CHASE3"/>
    <property type="match status" value="1"/>
</dbReference>
<feature type="domain" description="HAMP" evidence="14">
    <location>
        <begin position="203"/>
        <end position="256"/>
    </location>
</feature>
<organism evidence="15 16">
    <name type="scientific">Actinoplanes nipponensis</name>
    <dbReference type="NCBI Taxonomy" id="135950"/>
    <lineage>
        <taxon>Bacteria</taxon>
        <taxon>Bacillati</taxon>
        <taxon>Actinomycetota</taxon>
        <taxon>Actinomycetes</taxon>
        <taxon>Micromonosporales</taxon>
        <taxon>Micromonosporaceae</taxon>
        <taxon>Actinoplanes</taxon>
    </lineage>
</organism>
<evidence type="ECO:0000256" key="8">
    <source>
        <dbReference type="ARBA" id="ARBA00022777"/>
    </source>
</evidence>
<dbReference type="AlphaFoldDB" id="A0A919JBI7"/>
<evidence type="ECO:0000259" key="14">
    <source>
        <dbReference type="PROSITE" id="PS50885"/>
    </source>
</evidence>
<evidence type="ECO:0000256" key="3">
    <source>
        <dbReference type="ARBA" id="ARBA00004236"/>
    </source>
</evidence>
<dbReference type="InterPro" id="IPR050736">
    <property type="entry name" value="Sensor_HK_Regulatory"/>
</dbReference>
<evidence type="ECO:0000256" key="7">
    <source>
        <dbReference type="ARBA" id="ARBA00022692"/>
    </source>
</evidence>
<dbReference type="FunFam" id="1.10.287.130:FF:000001">
    <property type="entry name" value="Two-component sensor histidine kinase"/>
    <property type="match status" value="1"/>
</dbReference>
<dbReference type="SMART" id="SM00304">
    <property type="entry name" value="HAMP"/>
    <property type="match status" value="1"/>
</dbReference>
<dbReference type="SMART" id="SM00387">
    <property type="entry name" value="HATPase_c"/>
    <property type="match status" value="1"/>
</dbReference>
<protein>
    <recommendedName>
        <fullName evidence="4">histidine kinase</fullName>
        <ecNumber evidence="4">2.7.13.3</ecNumber>
    </recommendedName>
</protein>
<keyword evidence="5" id="KW-0597">Phosphoprotein</keyword>
<evidence type="ECO:0000256" key="10">
    <source>
        <dbReference type="ARBA" id="ARBA00023012"/>
    </source>
</evidence>
<keyword evidence="16" id="KW-1185">Reference proteome</keyword>
<comment type="caution">
    <text evidence="15">The sequence shown here is derived from an EMBL/GenBank/DDBJ whole genome shotgun (WGS) entry which is preliminary data.</text>
</comment>
<dbReference type="Gene3D" id="6.10.340.10">
    <property type="match status" value="1"/>
</dbReference>
<comment type="catalytic activity">
    <reaction evidence="1">
        <text>ATP + protein L-histidine = ADP + protein N-phospho-L-histidine.</text>
        <dbReference type="EC" id="2.7.13.3"/>
    </reaction>
</comment>
<comment type="cofactor">
    <cofactor evidence="2">
        <name>a divalent metal cation</name>
        <dbReference type="ChEBI" id="CHEBI:60240"/>
    </cofactor>
</comment>
<keyword evidence="11 12" id="KW-0472">Membrane</keyword>